<reference evidence="3" key="1">
    <citation type="submission" date="2025-08" db="UniProtKB">
        <authorList>
            <consortium name="RefSeq"/>
        </authorList>
    </citation>
    <scope>IDENTIFICATION</scope>
</reference>
<dbReference type="GeneID" id="105037551"/>
<dbReference type="Proteomes" id="UP000504607">
    <property type="component" value="Unplaced"/>
</dbReference>
<dbReference type="SMART" id="SM00302">
    <property type="entry name" value="GED"/>
    <property type="match status" value="1"/>
</dbReference>
<proteinExistence type="predicted"/>
<dbReference type="InterPro" id="IPR003130">
    <property type="entry name" value="GED"/>
</dbReference>
<dbReference type="GO" id="GO:0003924">
    <property type="term" value="F:GTPase activity"/>
    <property type="evidence" value="ECO:0007669"/>
    <property type="project" value="InterPro"/>
</dbReference>
<dbReference type="OrthoDB" id="5061070at2759"/>
<dbReference type="PROSITE" id="PS51388">
    <property type="entry name" value="GED"/>
    <property type="match status" value="1"/>
</dbReference>
<dbReference type="InParanoid" id="A0A6I9QL60"/>
<gene>
    <name evidence="3" type="primary">LOC105037551</name>
</gene>
<dbReference type="RefSeq" id="XP_010911501.2">
    <property type="nucleotide sequence ID" value="XM_010913199.2"/>
</dbReference>
<evidence type="ECO:0000313" key="2">
    <source>
        <dbReference type="Proteomes" id="UP000504607"/>
    </source>
</evidence>
<evidence type="ECO:0000259" key="1">
    <source>
        <dbReference type="PROSITE" id="PS51388"/>
    </source>
</evidence>
<organism evidence="2 3">
    <name type="scientific">Elaeis guineensis var. tenera</name>
    <name type="common">Oil palm</name>
    <dbReference type="NCBI Taxonomy" id="51953"/>
    <lineage>
        <taxon>Eukaryota</taxon>
        <taxon>Viridiplantae</taxon>
        <taxon>Streptophyta</taxon>
        <taxon>Embryophyta</taxon>
        <taxon>Tracheophyta</taxon>
        <taxon>Spermatophyta</taxon>
        <taxon>Magnoliopsida</taxon>
        <taxon>Liliopsida</taxon>
        <taxon>Arecaceae</taxon>
        <taxon>Arecoideae</taxon>
        <taxon>Cocoseae</taxon>
        <taxon>Elaeidinae</taxon>
        <taxon>Elaeis</taxon>
    </lineage>
</organism>
<dbReference type="Gene3D" id="1.20.120.1240">
    <property type="entry name" value="Dynamin, middle domain"/>
    <property type="match status" value="1"/>
</dbReference>
<protein>
    <submittedName>
        <fullName evidence="3">Dynamin-related protein 4C</fullName>
    </submittedName>
</protein>
<dbReference type="Pfam" id="PF02212">
    <property type="entry name" value="GED"/>
    <property type="match status" value="1"/>
</dbReference>
<feature type="domain" description="GED" evidence="1">
    <location>
        <begin position="60"/>
        <end position="153"/>
    </location>
</feature>
<dbReference type="AlphaFoldDB" id="A0A6I9QL60"/>
<evidence type="ECO:0000313" key="3">
    <source>
        <dbReference type="RefSeq" id="XP_010911501.2"/>
    </source>
</evidence>
<dbReference type="GO" id="GO:0005525">
    <property type="term" value="F:GTP binding"/>
    <property type="evidence" value="ECO:0007669"/>
    <property type="project" value="InterPro"/>
</dbReference>
<keyword evidence="2" id="KW-1185">Reference proteome</keyword>
<dbReference type="InterPro" id="IPR020850">
    <property type="entry name" value="GED_dom"/>
</dbReference>
<name>A0A6I9QL60_ELAGV</name>
<sequence>MEMAADYTTNPDYLKKWGELMGGHDAFTKNYFGQSSLVLPGFGEVDVGHLRQYAAMAEQAFDMRMRIMAYWKIVVLRLVETVGLHIICSVNRLVEREMEKELVGDLVGPRMAGLERMLDESPATAAKRERLRKSIELLKESKEVVAVIMDRVVTTIK</sequence>
<dbReference type="KEGG" id="egu:105037551"/>
<accession>A0A6I9QL60</accession>